<proteinExistence type="predicted"/>
<comment type="caution">
    <text evidence="1">The sequence shown here is derived from an EMBL/GenBank/DDBJ whole genome shotgun (WGS) entry which is preliminary data.</text>
</comment>
<protein>
    <recommendedName>
        <fullName evidence="3">YcfA family protein</fullName>
    </recommendedName>
</protein>
<dbReference type="RefSeq" id="WP_104428357.1">
    <property type="nucleotide sequence ID" value="NZ_PTIZ01000003.1"/>
</dbReference>
<dbReference type="AlphaFoldDB" id="A0A2S6HGW5"/>
<evidence type="ECO:0008006" key="3">
    <source>
        <dbReference type="Google" id="ProtNLM"/>
    </source>
</evidence>
<dbReference type="Gene3D" id="3.30.920.30">
    <property type="entry name" value="Hypothetical protein"/>
    <property type="match status" value="1"/>
</dbReference>
<dbReference type="InterPro" id="IPR038570">
    <property type="entry name" value="HicA_sf"/>
</dbReference>
<dbReference type="Proteomes" id="UP000240010">
    <property type="component" value="Unassembled WGS sequence"/>
</dbReference>
<dbReference type="SUPFAM" id="SSF54786">
    <property type="entry name" value="YcfA/nrd intein domain"/>
    <property type="match status" value="1"/>
</dbReference>
<evidence type="ECO:0000313" key="2">
    <source>
        <dbReference type="Proteomes" id="UP000240010"/>
    </source>
</evidence>
<evidence type="ECO:0000313" key="1">
    <source>
        <dbReference type="EMBL" id="PPK76686.1"/>
    </source>
</evidence>
<name>A0A2S6HGW5_9GAMM</name>
<organism evidence="1 2">
    <name type="scientific">Methylobacter tundripaludum</name>
    <dbReference type="NCBI Taxonomy" id="173365"/>
    <lineage>
        <taxon>Bacteria</taxon>
        <taxon>Pseudomonadati</taxon>
        <taxon>Pseudomonadota</taxon>
        <taxon>Gammaproteobacteria</taxon>
        <taxon>Methylococcales</taxon>
        <taxon>Methylococcaceae</taxon>
        <taxon>Methylobacter</taxon>
    </lineage>
</organism>
<sequence>MSGEFPPLTCKEIKLILTYLNFTPRPRKGTSHEQWVKEENGRLYKVTVDCPKAPFSQTLIKSMAEQAGKTKKDFYAIIKKL</sequence>
<accession>A0A2S6HGW5</accession>
<dbReference type="EMBL" id="PTIZ01000003">
    <property type="protein sequence ID" value="PPK76686.1"/>
    <property type="molecule type" value="Genomic_DNA"/>
</dbReference>
<gene>
    <name evidence="1" type="ORF">B0F87_103293</name>
</gene>
<reference evidence="1 2" key="1">
    <citation type="submission" date="2018-02" db="EMBL/GenBank/DDBJ databases">
        <title>Subsurface microbial communities from deep shales in Ohio and West Virginia, USA.</title>
        <authorList>
            <person name="Wrighton K."/>
        </authorList>
    </citation>
    <scope>NUCLEOTIDE SEQUENCE [LARGE SCALE GENOMIC DNA]</scope>
    <source>
        <strain evidence="1 2">OWC-DMM</strain>
    </source>
</reference>